<protein>
    <submittedName>
        <fullName evidence="1">Biliverdin-producing heme oxygenase</fullName>
    </submittedName>
</protein>
<organism evidence="1 2">
    <name type="scientific">Piscinibacter gummiphilus</name>
    <dbReference type="NCBI Taxonomy" id="946333"/>
    <lineage>
        <taxon>Bacteria</taxon>
        <taxon>Pseudomonadati</taxon>
        <taxon>Pseudomonadota</taxon>
        <taxon>Betaproteobacteria</taxon>
        <taxon>Burkholderiales</taxon>
        <taxon>Sphaerotilaceae</taxon>
        <taxon>Piscinibacter</taxon>
    </lineage>
</organism>
<keyword evidence="2" id="KW-1185">Reference proteome</keyword>
<dbReference type="EMBL" id="CP136336">
    <property type="protein sequence ID" value="WOB07660.1"/>
    <property type="molecule type" value="Genomic_DNA"/>
</dbReference>
<evidence type="ECO:0000313" key="2">
    <source>
        <dbReference type="Proteomes" id="UP001303946"/>
    </source>
</evidence>
<name>A0ABZ0CRQ6_9BURK</name>
<dbReference type="CDD" id="cd19166">
    <property type="entry name" value="HemeO-bac"/>
    <property type="match status" value="1"/>
</dbReference>
<evidence type="ECO:0000313" key="1">
    <source>
        <dbReference type="EMBL" id="WOB07660.1"/>
    </source>
</evidence>
<reference evidence="1 2" key="1">
    <citation type="submission" date="2023-10" db="EMBL/GenBank/DDBJ databases">
        <title>Bacteria for the degradation of biodegradable plastic PBAT(Polybutylene adipate terephthalate).</title>
        <authorList>
            <person name="Weon H.-Y."/>
            <person name="Yeon J."/>
        </authorList>
    </citation>
    <scope>NUCLEOTIDE SEQUENCE [LARGE SCALE GENOMIC DNA]</scope>
    <source>
        <strain evidence="1 2">SBD 7-3</strain>
    </source>
</reference>
<gene>
    <name evidence="1" type="ORF">RXV79_22445</name>
</gene>
<dbReference type="Pfam" id="PF01126">
    <property type="entry name" value="Heme_oxygenase"/>
    <property type="match status" value="1"/>
</dbReference>
<dbReference type="RefSeq" id="WP_316700317.1">
    <property type="nucleotide sequence ID" value="NZ_CP136336.1"/>
</dbReference>
<accession>A0ABZ0CRQ6</accession>
<sequence length="198" mass="21566">MGIEAGLLKELREKTRTEHTRIESVLRLTHPMSAARYAGVMAGFHEFLWRWEPRVAAALPAHLRDWSAKRKRSGFAADDLRQLGAPHTPHLAHAAERAVRSIPMADVAGALGSMYVIEGSALGGQVITPLLRQHLGLTPSTGASYFHGHGPATAAMWRDFREVIARELGDDAAAARSACHSAQRTFAALCELFEEVPA</sequence>
<dbReference type="Proteomes" id="UP001303946">
    <property type="component" value="Chromosome"/>
</dbReference>
<dbReference type="Gene3D" id="1.20.910.10">
    <property type="entry name" value="Heme oxygenase-like"/>
    <property type="match status" value="1"/>
</dbReference>
<proteinExistence type="predicted"/>
<dbReference type="InterPro" id="IPR016084">
    <property type="entry name" value="Haem_Oase-like_multi-hlx"/>
</dbReference>
<dbReference type="SUPFAM" id="SSF48613">
    <property type="entry name" value="Heme oxygenase-like"/>
    <property type="match status" value="1"/>
</dbReference>
<dbReference type="InterPro" id="IPR016053">
    <property type="entry name" value="Haem_Oase-like"/>
</dbReference>